<evidence type="ECO:0000256" key="2">
    <source>
        <dbReference type="ARBA" id="ARBA00010663"/>
    </source>
</evidence>
<evidence type="ECO:0000256" key="6">
    <source>
        <dbReference type="ARBA" id="ARBA00023040"/>
    </source>
</evidence>
<dbReference type="GO" id="GO:0071880">
    <property type="term" value="P:adenylate cyclase-activating adrenergic receptor signaling pathway"/>
    <property type="evidence" value="ECO:0007669"/>
    <property type="project" value="TreeGrafter"/>
</dbReference>
<feature type="non-terminal residue" evidence="12">
    <location>
        <position position="106"/>
    </location>
</feature>
<comment type="similarity">
    <text evidence="2">Belongs to the G-protein coupled receptor 1 family.</text>
</comment>
<evidence type="ECO:0000256" key="7">
    <source>
        <dbReference type="ARBA" id="ARBA00023136"/>
    </source>
</evidence>
<keyword evidence="8" id="KW-0675">Receptor</keyword>
<keyword evidence="5 10" id="KW-1133">Transmembrane helix</keyword>
<evidence type="ECO:0000256" key="1">
    <source>
        <dbReference type="ARBA" id="ARBA00004651"/>
    </source>
</evidence>
<dbReference type="Pfam" id="PF00001">
    <property type="entry name" value="7tm_1"/>
    <property type="match status" value="1"/>
</dbReference>
<dbReference type="PRINTS" id="PR00237">
    <property type="entry name" value="GPCRRHODOPSN"/>
</dbReference>
<dbReference type="AlphaFoldDB" id="A0A1B6MAK6"/>
<comment type="subcellular location">
    <subcellularLocation>
        <location evidence="1">Cell membrane</location>
        <topology evidence="1">Multi-pass membrane protein</topology>
    </subcellularLocation>
</comment>
<keyword evidence="4 10" id="KW-0812">Transmembrane</keyword>
<feature type="non-terminal residue" evidence="12">
    <location>
        <position position="1"/>
    </location>
</feature>
<name>A0A1B6MAK6_9HEMI</name>
<dbReference type="GO" id="GO:0007267">
    <property type="term" value="P:cell-cell signaling"/>
    <property type="evidence" value="ECO:0007669"/>
    <property type="project" value="TreeGrafter"/>
</dbReference>
<dbReference type="PROSITE" id="PS50262">
    <property type="entry name" value="G_PROTEIN_RECEP_F1_2"/>
    <property type="match status" value="1"/>
</dbReference>
<evidence type="ECO:0000259" key="11">
    <source>
        <dbReference type="PROSITE" id="PS50262"/>
    </source>
</evidence>
<evidence type="ECO:0000256" key="9">
    <source>
        <dbReference type="ARBA" id="ARBA00023224"/>
    </source>
</evidence>
<dbReference type="GO" id="GO:0007200">
    <property type="term" value="P:phospholipase C-activating G protein-coupled receptor signaling pathway"/>
    <property type="evidence" value="ECO:0007669"/>
    <property type="project" value="TreeGrafter"/>
</dbReference>
<keyword evidence="3" id="KW-1003">Cell membrane</keyword>
<dbReference type="Gene3D" id="1.20.1070.10">
    <property type="entry name" value="Rhodopsin 7-helix transmembrane proteins"/>
    <property type="match status" value="1"/>
</dbReference>
<sequence>LMVSASAPHTPNGTLDRRSFLQRGSDASRILIPGLDGRVVKFQREKKAAKSLAIVVGGFLFCWFPFFIILPLDAACASCELSGLPFTLAFWLGYLNSCLNPFIYAC</sequence>
<keyword evidence="7 10" id="KW-0472">Membrane</keyword>
<dbReference type="PANTHER" id="PTHR24248:SF72">
    <property type="entry name" value="G-PROTEIN COUPLED RECEPTORS FAMILY 1 PROFILE DOMAIN-CONTAINING PROTEIN"/>
    <property type="match status" value="1"/>
</dbReference>
<dbReference type="GO" id="GO:0004937">
    <property type="term" value="F:alpha1-adrenergic receptor activity"/>
    <property type="evidence" value="ECO:0007669"/>
    <property type="project" value="TreeGrafter"/>
</dbReference>
<evidence type="ECO:0000256" key="10">
    <source>
        <dbReference type="SAM" id="Phobius"/>
    </source>
</evidence>
<dbReference type="GO" id="GO:0043410">
    <property type="term" value="P:positive regulation of MAPK cascade"/>
    <property type="evidence" value="ECO:0007669"/>
    <property type="project" value="TreeGrafter"/>
</dbReference>
<evidence type="ECO:0000256" key="3">
    <source>
        <dbReference type="ARBA" id="ARBA00022475"/>
    </source>
</evidence>
<feature type="transmembrane region" description="Helical" evidence="10">
    <location>
        <begin position="84"/>
        <end position="105"/>
    </location>
</feature>
<accession>A0A1B6MAK6</accession>
<gene>
    <name evidence="12" type="ORF">g.54337</name>
</gene>
<dbReference type="InterPro" id="IPR000276">
    <property type="entry name" value="GPCR_Rhodpsn"/>
</dbReference>
<keyword evidence="6" id="KW-0297">G-protein coupled receptor</keyword>
<reference evidence="12" key="1">
    <citation type="submission" date="2015-11" db="EMBL/GenBank/DDBJ databases">
        <title>De novo transcriptome assembly of four potential Pierce s Disease insect vectors from Arizona vineyards.</title>
        <authorList>
            <person name="Tassone E.E."/>
        </authorList>
    </citation>
    <scope>NUCLEOTIDE SEQUENCE</scope>
</reference>
<dbReference type="InterPro" id="IPR017452">
    <property type="entry name" value="GPCR_Rhodpsn_7TM"/>
</dbReference>
<dbReference type="GO" id="GO:0007204">
    <property type="term" value="P:positive regulation of cytosolic calcium ion concentration"/>
    <property type="evidence" value="ECO:0007669"/>
    <property type="project" value="TreeGrafter"/>
</dbReference>
<organism evidence="12">
    <name type="scientific">Graphocephala atropunctata</name>
    <dbReference type="NCBI Taxonomy" id="36148"/>
    <lineage>
        <taxon>Eukaryota</taxon>
        <taxon>Metazoa</taxon>
        <taxon>Ecdysozoa</taxon>
        <taxon>Arthropoda</taxon>
        <taxon>Hexapoda</taxon>
        <taxon>Insecta</taxon>
        <taxon>Pterygota</taxon>
        <taxon>Neoptera</taxon>
        <taxon>Paraneoptera</taxon>
        <taxon>Hemiptera</taxon>
        <taxon>Auchenorrhyncha</taxon>
        <taxon>Membracoidea</taxon>
        <taxon>Cicadellidae</taxon>
        <taxon>Cicadellinae</taxon>
        <taxon>Cicadellini</taxon>
        <taxon>Graphocephala</taxon>
    </lineage>
</organism>
<dbReference type="SUPFAM" id="SSF81321">
    <property type="entry name" value="Family A G protein-coupled receptor-like"/>
    <property type="match status" value="1"/>
</dbReference>
<keyword evidence="9" id="KW-0807">Transducer</keyword>
<evidence type="ECO:0000256" key="8">
    <source>
        <dbReference type="ARBA" id="ARBA00023170"/>
    </source>
</evidence>
<proteinExistence type="inferred from homology"/>
<dbReference type="EMBL" id="GEBQ01007021">
    <property type="protein sequence ID" value="JAT32956.1"/>
    <property type="molecule type" value="Transcribed_RNA"/>
</dbReference>
<feature type="domain" description="G-protein coupled receptors family 1 profile" evidence="11">
    <location>
        <begin position="1"/>
        <end position="104"/>
    </location>
</feature>
<evidence type="ECO:0000256" key="5">
    <source>
        <dbReference type="ARBA" id="ARBA00022989"/>
    </source>
</evidence>
<feature type="transmembrane region" description="Helical" evidence="10">
    <location>
        <begin position="51"/>
        <end position="72"/>
    </location>
</feature>
<protein>
    <recommendedName>
        <fullName evidence="11">G-protein coupled receptors family 1 profile domain-containing protein</fullName>
    </recommendedName>
</protein>
<evidence type="ECO:0000256" key="4">
    <source>
        <dbReference type="ARBA" id="ARBA00022692"/>
    </source>
</evidence>
<evidence type="ECO:0000313" key="12">
    <source>
        <dbReference type="EMBL" id="JAT32956.1"/>
    </source>
</evidence>
<dbReference type="PANTHER" id="PTHR24248">
    <property type="entry name" value="ADRENERGIC RECEPTOR-RELATED G-PROTEIN COUPLED RECEPTOR"/>
    <property type="match status" value="1"/>
</dbReference>
<dbReference type="GO" id="GO:0005886">
    <property type="term" value="C:plasma membrane"/>
    <property type="evidence" value="ECO:0007669"/>
    <property type="project" value="UniProtKB-SubCell"/>
</dbReference>